<gene>
    <name evidence="3" type="ORF">THARTR1_07100</name>
</gene>
<sequence>MLSAEAHFVFWALSFISLLAQPLRPVLKEHFEADDEVQGIFKHAISCYGVWLCLFIIELRTRPPLPDYGRPRRYNRRRDRPGWRRIPRAVGRAILEKRDWLFELGTALMCLIVGDAALWVSGVKEEQEGVRGKLVRVLGTYMYLGTLDPVWRYQLRHDMMLFSNAVPEMVMQTVLVSTASIGALAMVVEATAFVYTREPFDVVKFWFEGVTRPHEVLALLFLLAPIADLADTAYYLYLKRYDYQHYLTLITDLTRLRSFSMVVERFWVIFWLSSVFYVLVVYEMVSWLWEMAGDAIWRNFLSWIGVRWGY</sequence>
<feature type="transmembrane region" description="Helical" evidence="1">
    <location>
        <begin position="216"/>
        <end position="237"/>
    </location>
</feature>
<dbReference type="Proteomes" id="UP000236290">
    <property type="component" value="Unassembled WGS sequence"/>
</dbReference>
<evidence type="ECO:0000256" key="2">
    <source>
        <dbReference type="SAM" id="SignalP"/>
    </source>
</evidence>
<evidence type="ECO:0008006" key="5">
    <source>
        <dbReference type="Google" id="ProtNLM"/>
    </source>
</evidence>
<keyword evidence="1" id="KW-0812">Transmembrane</keyword>
<dbReference type="OrthoDB" id="4899210at2759"/>
<dbReference type="EMBL" id="MTYI01000110">
    <property type="protein sequence ID" value="PNP52320.1"/>
    <property type="molecule type" value="Genomic_DNA"/>
</dbReference>
<evidence type="ECO:0000256" key="1">
    <source>
        <dbReference type="SAM" id="Phobius"/>
    </source>
</evidence>
<name>A0A2K0U3I4_TRIHA</name>
<protein>
    <recommendedName>
        <fullName evidence="5">TLC domain-containing protein</fullName>
    </recommendedName>
</protein>
<feature type="transmembrane region" description="Helical" evidence="1">
    <location>
        <begin position="100"/>
        <end position="122"/>
    </location>
</feature>
<feature type="chain" id="PRO_5014357875" description="TLC domain-containing protein" evidence="2">
    <location>
        <begin position="21"/>
        <end position="310"/>
    </location>
</feature>
<keyword evidence="1" id="KW-0472">Membrane</keyword>
<feature type="transmembrane region" description="Helical" evidence="1">
    <location>
        <begin position="266"/>
        <end position="289"/>
    </location>
</feature>
<proteinExistence type="predicted"/>
<evidence type="ECO:0000313" key="3">
    <source>
        <dbReference type="EMBL" id="PNP52320.1"/>
    </source>
</evidence>
<evidence type="ECO:0000313" key="4">
    <source>
        <dbReference type="Proteomes" id="UP000236290"/>
    </source>
</evidence>
<keyword evidence="1" id="KW-1133">Transmembrane helix</keyword>
<feature type="signal peptide" evidence="2">
    <location>
        <begin position="1"/>
        <end position="20"/>
    </location>
</feature>
<organism evidence="3 4">
    <name type="scientific">Trichoderma harzianum</name>
    <name type="common">Hypocrea lixii</name>
    <dbReference type="NCBI Taxonomy" id="5544"/>
    <lineage>
        <taxon>Eukaryota</taxon>
        <taxon>Fungi</taxon>
        <taxon>Dikarya</taxon>
        <taxon>Ascomycota</taxon>
        <taxon>Pezizomycotina</taxon>
        <taxon>Sordariomycetes</taxon>
        <taxon>Hypocreomycetidae</taxon>
        <taxon>Hypocreales</taxon>
        <taxon>Hypocreaceae</taxon>
        <taxon>Trichoderma</taxon>
    </lineage>
</organism>
<comment type="caution">
    <text evidence="3">The sequence shown here is derived from an EMBL/GenBank/DDBJ whole genome shotgun (WGS) entry which is preliminary data.</text>
</comment>
<reference evidence="3 4" key="1">
    <citation type="submission" date="2017-02" db="EMBL/GenBank/DDBJ databases">
        <title>Genomes of Trichoderma spp. with biocontrol activity.</title>
        <authorList>
            <person name="Gardiner D."/>
            <person name="Kazan K."/>
            <person name="Vos C."/>
            <person name="Harvey P."/>
        </authorList>
    </citation>
    <scope>NUCLEOTIDE SEQUENCE [LARGE SCALE GENOMIC DNA]</scope>
    <source>
        <strain evidence="3 4">Tr1</strain>
    </source>
</reference>
<keyword evidence="2" id="KW-0732">Signal</keyword>
<accession>A0A2K0U3I4</accession>
<feature type="transmembrane region" description="Helical" evidence="1">
    <location>
        <begin position="174"/>
        <end position="196"/>
    </location>
</feature>
<dbReference type="AlphaFoldDB" id="A0A2K0U3I4"/>